<keyword evidence="1" id="KW-0863">Zinc-finger</keyword>
<evidence type="ECO:0000313" key="5">
    <source>
        <dbReference type="RefSeq" id="XP_024877970.1"/>
    </source>
</evidence>
<gene>
    <name evidence="5" type="primary">LOC112458515</name>
</gene>
<feature type="domain" description="ZAD" evidence="3">
    <location>
        <begin position="8"/>
        <end position="80"/>
    </location>
</feature>
<dbReference type="GO" id="GO:0005634">
    <property type="term" value="C:nucleus"/>
    <property type="evidence" value="ECO:0007669"/>
    <property type="project" value="InterPro"/>
</dbReference>
<dbReference type="RefSeq" id="XP_024877970.1">
    <property type="nucleotide sequence ID" value="XM_025022202.1"/>
</dbReference>
<feature type="binding site" evidence="1">
    <location>
        <position position="13"/>
    </location>
    <ligand>
        <name>Zn(2+)</name>
        <dbReference type="ChEBI" id="CHEBI:29105"/>
    </ligand>
</feature>
<dbReference type="SMART" id="SM00868">
    <property type="entry name" value="zf-AD"/>
    <property type="match status" value="1"/>
</dbReference>
<keyword evidence="1" id="KW-0862">Zinc</keyword>
<evidence type="ECO:0000256" key="2">
    <source>
        <dbReference type="SAM" id="MobiDB-lite"/>
    </source>
</evidence>
<feature type="binding site" evidence="1">
    <location>
        <position position="10"/>
    </location>
    <ligand>
        <name>Zn(2+)</name>
        <dbReference type="ChEBI" id="CHEBI:29105"/>
    </ligand>
</feature>
<dbReference type="PROSITE" id="PS51915">
    <property type="entry name" value="ZAD"/>
    <property type="match status" value="1"/>
</dbReference>
<keyword evidence="1" id="KW-0479">Metal-binding</keyword>
<dbReference type="GO" id="GO:0008270">
    <property type="term" value="F:zinc ion binding"/>
    <property type="evidence" value="ECO:0007669"/>
    <property type="project" value="UniProtKB-UniRule"/>
</dbReference>
<reference evidence="5" key="1">
    <citation type="submission" date="2025-08" db="UniProtKB">
        <authorList>
            <consortium name="RefSeq"/>
        </authorList>
    </citation>
    <scope>IDENTIFICATION</scope>
    <source>
        <tissue evidence="5">Whole body</tissue>
    </source>
</reference>
<accession>A0A6J1QB07</accession>
<keyword evidence="4" id="KW-1185">Reference proteome</keyword>
<feature type="compositionally biased region" description="Polar residues" evidence="2">
    <location>
        <begin position="371"/>
        <end position="383"/>
    </location>
</feature>
<dbReference type="GeneID" id="112458515"/>
<feature type="binding site" evidence="1">
    <location>
        <position position="56"/>
    </location>
    <ligand>
        <name>Zn(2+)</name>
        <dbReference type="ChEBI" id="CHEBI:29105"/>
    </ligand>
</feature>
<evidence type="ECO:0000256" key="1">
    <source>
        <dbReference type="PROSITE-ProRule" id="PRU01263"/>
    </source>
</evidence>
<feature type="compositionally biased region" description="Polar residues" evidence="2">
    <location>
        <begin position="294"/>
        <end position="321"/>
    </location>
</feature>
<feature type="region of interest" description="Disordered" evidence="2">
    <location>
        <begin position="284"/>
        <end position="383"/>
    </location>
</feature>
<feature type="region of interest" description="Disordered" evidence="2">
    <location>
        <begin position="213"/>
        <end position="251"/>
    </location>
</feature>
<feature type="compositionally biased region" description="Basic and acidic residues" evidence="2">
    <location>
        <begin position="323"/>
        <end position="335"/>
    </location>
</feature>
<dbReference type="Proteomes" id="UP000504618">
    <property type="component" value="Unplaced"/>
</dbReference>
<dbReference type="Pfam" id="PF07776">
    <property type="entry name" value="zf-AD"/>
    <property type="match status" value="1"/>
</dbReference>
<feature type="binding site" evidence="1">
    <location>
        <position position="53"/>
    </location>
    <ligand>
        <name>Zn(2+)</name>
        <dbReference type="ChEBI" id="CHEBI:29105"/>
    </ligand>
</feature>
<feature type="compositionally biased region" description="Basic residues" evidence="2">
    <location>
        <begin position="352"/>
        <end position="364"/>
    </location>
</feature>
<dbReference type="InterPro" id="IPR012934">
    <property type="entry name" value="Znf_AD"/>
</dbReference>
<dbReference type="AlphaFoldDB" id="A0A6J1QB07"/>
<feature type="compositionally biased region" description="Basic and acidic residues" evidence="2">
    <location>
        <begin position="241"/>
        <end position="251"/>
    </location>
</feature>
<evidence type="ECO:0000313" key="4">
    <source>
        <dbReference type="Proteomes" id="UP000504618"/>
    </source>
</evidence>
<protein>
    <submittedName>
        <fullName evidence="5">Uncharacterized protein LOC112458515</fullName>
    </submittedName>
</protein>
<evidence type="ECO:0000259" key="3">
    <source>
        <dbReference type="PROSITE" id="PS51915"/>
    </source>
</evidence>
<dbReference type="OrthoDB" id="3437960at2759"/>
<proteinExistence type="predicted"/>
<organism evidence="4 5">
    <name type="scientific">Temnothorax curvispinosus</name>
    <dbReference type="NCBI Taxonomy" id="300111"/>
    <lineage>
        <taxon>Eukaryota</taxon>
        <taxon>Metazoa</taxon>
        <taxon>Ecdysozoa</taxon>
        <taxon>Arthropoda</taxon>
        <taxon>Hexapoda</taxon>
        <taxon>Insecta</taxon>
        <taxon>Pterygota</taxon>
        <taxon>Neoptera</taxon>
        <taxon>Endopterygota</taxon>
        <taxon>Hymenoptera</taxon>
        <taxon>Apocrita</taxon>
        <taxon>Aculeata</taxon>
        <taxon>Formicoidea</taxon>
        <taxon>Formicidae</taxon>
        <taxon>Myrmicinae</taxon>
        <taxon>Temnothorax</taxon>
    </lineage>
</organism>
<dbReference type="Gene3D" id="3.40.1800.20">
    <property type="match status" value="1"/>
</dbReference>
<sequence length="557" mass="63428">METLESSRVCRLCGQHSGISINIFDESENHVRKINAVLPIMVHEMDLLPKQMCHRCSYKLEEFHKFYVDCLKTDAALKSQLSWMRKGGGKEKIGVPMVHIENVKIKAEPLDYDVYELEPLVENIDYINSMNSVAYPTGGIHDGLTYAAFSRYRCCCDKKDQSRSTRTTAGLCQNYEGQMPRCGRIADVSRKRTLEDTTARLKPFKRNLFTQSVFPDCPQNRPPRVENAVGNARDNLATDTSTKDDVASPETRNHFHGRLETFPESRALAKSTIVRNLRPRKNLVNYASNKKRMSSVNPGPSALSKSNVSDTKTTSTSNLEPTRQIKVELTDEPKGRNLRPRRSVVDYQEPKMKRKVSEHRTKKRKMDEQSSKLYSNNKSASDTPNLKVKQEVLDDLEAMVLSKTTNATAAPRLPSKLVALPANVEATTNNGDVSQRDYLKSQFRGQFQLAERKSLPNIVKNGLVKTKKTCRFPAANYSPKCLRSQDACLRNGKTRRSDFMEWSVKRLQARKLMDTINKGTKKSPMLKLSENIKHYCESCNVSFMTKELFRLHACYYD</sequence>
<name>A0A6J1QB07_9HYME</name>
<dbReference type="SUPFAM" id="SSF57716">
    <property type="entry name" value="Glucocorticoid receptor-like (DNA-binding domain)"/>
    <property type="match status" value="1"/>
</dbReference>